<dbReference type="EMBL" id="JACJIP010000059">
    <property type="protein sequence ID" value="MBA9088617.1"/>
    <property type="molecule type" value="Genomic_DNA"/>
</dbReference>
<dbReference type="SUPFAM" id="SSF160631">
    <property type="entry name" value="SMI1/KNR4-like"/>
    <property type="match status" value="1"/>
</dbReference>
<protein>
    <recommendedName>
        <fullName evidence="1">Knr4/Smi1-like domain-containing protein</fullName>
    </recommendedName>
</protein>
<dbReference type="InterPro" id="IPR037883">
    <property type="entry name" value="Knr4/Smi1-like_sf"/>
</dbReference>
<dbReference type="SMART" id="SM00860">
    <property type="entry name" value="SMI1_KNR4"/>
    <property type="match status" value="1"/>
</dbReference>
<evidence type="ECO:0000259" key="1">
    <source>
        <dbReference type="SMART" id="SM00860"/>
    </source>
</evidence>
<sequence>MSISFEIIRERIDRIASRIIDIGGEVQEIVIQDPATENQIELVEHHLGIALPNSFKHVLLNFSSDFSFRWFLPDNLELLNKFRGIFSGRPNWNLHQIIEIDEGRRGWVEHVFPNPEDEYDKVWHNKLAFMEVGNGDYFAFDLSEQGEYPIVYLSHDDGEGHGFIIANNFIDFINNWSRIGFVGTEDWQWMPFVESKQSGINPDGASAIEFRELMNFNI</sequence>
<accession>A0A7W3SYM1</accession>
<gene>
    <name evidence="2" type="ORF">FHR92_005135</name>
</gene>
<reference evidence="2 3" key="1">
    <citation type="submission" date="2020-08" db="EMBL/GenBank/DDBJ databases">
        <title>Genomic Encyclopedia of Type Strains, Phase III (KMG-III): the genomes of soil and plant-associated and newly described type strains.</title>
        <authorList>
            <person name="Whitman W."/>
        </authorList>
    </citation>
    <scope>NUCLEOTIDE SEQUENCE [LARGE SCALE GENOMIC DNA]</scope>
    <source>
        <strain evidence="2 3">CECT 8693</strain>
    </source>
</reference>
<keyword evidence="3" id="KW-1185">Reference proteome</keyword>
<dbReference type="Gene3D" id="3.40.1580.10">
    <property type="entry name" value="SMI1/KNR4-like"/>
    <property type="match status" value="1"/>
</dbReference>
<evidence type="ECO:0000313" key="2">
    <source>
        <dbReference type="EMBL" id="MBA9088617.1"/>
    </source>
</evidence>
<dbReference type="AlphaFoldDB" id="A0A7W3SYM1"/>
<proteinExistence type="predicted"/>
<evidence type="ECO:0000313" key="3">
    <source>
        <dbReference type="Proteomes" id="UP000567067"/>
    </source>
</evidence>
<comment type="caution">
    <text evidence="2">The sequence shown here is derived from an EMBL/GenBank/DDBJ whole genome shotgun (WGS) entry which is preliminary data.</text>
</comment>
<dbReference type="InterPro" id="IPR018958">
    <property type="entry name" value="Knr4/Smi1-like_dom"/>
</dbReference>
<organism evidence="2 3">
    <name type="scientific">Fontibacillus solani</name>
    <dbReference type="NCBI Taxonomy" id="1572857"/>
    <lineage>
        <taxon>Bacteria</taxon>
        <taxon>Bacillati</taxon>
        <taxon>Bacillota</taxon>
        <taxon>Bacilli</taxon>
        <taxon>Bacillales</taxon>
        <taxon>Paenibacillaceae</taxon>
        <taxon>Fontibacillus</taxon>
    </lineage>
</organism>
<dbReference type="Pfam" id="PF09346">
    <property type="entry name" value="SMI1_KNR4"/>
    <property type="match status" value="1"/>
</dbReference>
<feature type="domain" description="Knr4/Smi1-like" evidence="1">
    <location>
        <begin position="34"/>
        <end position="175"/>
    </location>
</feature>
<dbReference type="Proteomes" id="UP000567067">
    <property type="component" value="Unassembled WGS sequence"/>
</dbReference>
<name>A0A7W3SYM1_9BACL</name>